<feature type="domain" description="Amine oxidase" evidence="2">
    <location>
        <begin position="42"/>
        <end position="495"/>
    </location>
</feature>
<accession>A0A8D8UW25</accession>
<evidence type="ECO:0000313" key="3">
    <source>
        <dbReference type="EMBL" id="CAG6710846.1"/>
    </source>
</evidence>
<feature type="chain" id="PRO_5034395060" evidence="1">
    <location>
        <begin position="22"/>
        <end position="544"/>
    </location>
</feature>
<dbReference type="PANTHER" id="PTHR10742:SF398">
    <property type="entry name" value="AMINE OXIDASE DOMAIN-CONTAINING PROTEIN-RELATED"/>
    <property type="match status" value="1"/>
</dbReference>
<sequence length="544" mass="60904">MRLLHSLVAIIVGAVISSVQCTESSSPNNYEYNLIIIGAGPSGIAAATQLVTDGIETDFIILEAQDRIGGRVHTVPYDGNTSIDMGAQFIDGQVGNPVYKMAKEHNLTVEGCEDMSGFHFYNSSGDPMDANDSLKFWEMVEGSMYGNKEMKQYNGSLGDYVWEKMRTDLAKNASLSHMLSSPRFEQLLNYFGKFENAVDASDSWFETSAKGIAQYDQLDGCPGGVQWKKGGYGNVIKLLLKQLPGQTPIDLTKNLHLNKEVTSINWSEPNSIIVNCSDGTSYTGDRVLVTVSLGVLKNRTDLFEPTLPSWKKDAIEGLFFGSDAKIFLRFPNKWWPDEVEGFNLFWTHQDEKTLFKEIGGVDGRPWVMDVYGFYTNSEDPQTLLGWVSGPSARYMESLTDDQVMLDSTKLLRHFLSSNYTIPDPIRLVRSSWYSNPHFKGSYSCRSLETEAKNTSAAELGAPVVNGEGKPVLLFAGEATNPLHYATVHGAIETGWPSQIFQHTYFFIANYGKFKIRILLYFKTFLMLERWHKDQQLAKPNISTQ</sequence>
<dbReference type="InterPro" id="IPR050281">
    <property type="entry name" value="Flavin_monoamine_oxidase"/>
</dbReference>
<dbReference type="PANTHER" id="PTHR10742">
    <property type="entry name" value="FLAVIN MONOAMINE OXIDASE"/>
    <property type="match status" value="1"/>
</dbReference>
<name>A0A8D8UW25_9HEMI</name>
<keyword evidence="1" id="KW-0732">Signal</keyword>
<dbReference type="SUPFAM" id="SSF54373">
    <property type="entry name" value="FAD-linked reductases, C-terminal domain"/>
    <property type="match status" value="1"/>
</dbReference>
<dbReference type="AlphaFoldDB" id="A0A8D8UW25"/>
<dbReference type="Pfam" id="PF01593">
    <property type="entry name" value="Amino_oxidase"/>
    <property type="match status" value="1"/>
</dbReference>
<dbReference type="InterPro" id="IPR036188">
    <property type="entry name" value="FAD/NAD-bd_sf"/>
</dbReference>
<reference evidence="3" key="1">
    <citation type="submission" date="2021-05" db="EMBL/GenBank/DDBJ databases">
        <authorList>
            <person name="Alioto T."/>
            <person name="Alioto T."/>
            <person name="Gomez Garrido J."/>
        </authorList>
    </citation>
    <scope>NUCLEOTIDE SEQUENCE</scope>
</reference>
<dbReference type="InterPro" id="IPR002937">
    <property type="entry name" value="Amino_oxidase"/>
</dbReference>
<dbReference type="Gene3D" id="3.50.50.60">
    <property type="entry name" value="FAD/NAD(P)-binding domain"/>
    <property type="match status" value="1"/>
</dbReference>
<evidence type="ECO:0000259" key="2">
    <source>
        <dbReference type="Pfam" id="PF01593"/>
    </source>
</evidence>
<proteinExistence type="predicted"/>
<dbReference type="Gene3D" id="3.90.660.10">
    <property type="match status" value="1"/>
</dbReference>
<dbReference type="SUPFAM" id="SSF51905">
    <property type="entry name" value="FAD/NAD(P)-binding domain"/>
    <property type="match status" value="1"/>
</dbReference>
<organism evidence="3">
    <name type="scientific">Cacopsylla melanoneura</name>
    <dbReference type="NCBI Taxonomy" id="428564"/>
    <lineage>
        <taxon>Eukaryota</taxon>
        <taxon>Metazoa</taxon>
        <taxon>Ecdysozoa</taxon>
        <taxon>Arthropoda</taxon>
        <taxon>Hexapoda</taxon>
        <taxon>Insecta</taxon>
        <taxon>Pterygota</taxon>
        <taxon>Neoptera</taxon>
        <taxon>Paraneoptera</taxon>
        <taxon>Hemiptera</taxon>
        <taxon>Sternorrhyncha</taxon>
        <taxon>Psylloidea</taxon>
        <taxon>Psyllidae</taxon>
        <taxon>Psyllinae</taxon>
        <taxon>Cacopsylla</taxon>
    </lineage>
</organism>
<feature type="signal peptide" evidence="1">
    <location>
        <begin position="1"/>
        <end position="21"/>
    </location>
</feature>
<dbReference type="EMBL" id="HBUF01347542">
    <property type="protein sequence ID" value="CAG6710846.1"/>
    <property type="molecule type" value="Transcribed_RNA"/>
</dbReference>
<dbReference type="GO" id="GO:0046592">
    <property type="term" value="F:polyamine oxidase activity"/>
    <property type="evidence" value="ECO:0007669"/>
    <property type="project" value="TreeGrafter"/>
</dbReference>
<evidence type="ECO:0000256" key="1">
    <source>
        <dbReference type="SAM" id="SignalP"/>
    </source>
</evidence>
<protein>
    <submittedName>
        <fullName evidence="3">Spermine oxidase</fullName>
    </submittedName>
</protein>